<feature type="region of interest" description="Disordered" evidence="1">
    <location>
        <begin position="82"/>
        <end position="106"/>
    </location>
</feature>
<dbReference type="EMBL" id="CXST01000006">
    <property type="protein sequence ID" value="CTQ47312.1"/>
    <property type="molecule type" value="Genomic_DNA"/>
</dbReference>
<organism evidence="2 3">
    <name type="scientific">Roseibium aggregatum</name>
    <dbReference type="NCBI Taxonomy" id="187304"/>
    <lineage>
        <taxon>Bacteria</taxon>
        <taxon>Pseudomonadati</taxon>
        <taxon>Pseudomonadota</taxon>
        <taxon>Alphaproteobacteria</taxon>
        <taxon>Hyphomicrobiales</taxon>
        <taxon>Stappiaceae</taxon>
        <taxon>Roseibium</taxon>
    </lineage>
</organism>
<evidence type="ECO:0000313" key="2">
    <source>
        <dbReference type="EMBL" id="CTQ47312.1"/>
    </source>
</evidence>
<dbReference type="Proteomes" id="UP000048926">
    <property type="component" value="Unassembled WGS sequence"/>
</dbReference>
<name>A0A0M6YB60_9HYPH</name>
<protein>
    <submittedName>
        <fullName evidence="2">Uncharacterized protein</fullName>
    </submittedName>
</protein>
<feature type="region of interest" description="Disordered" evidence="1">
    <location>
        <begin position="171"/>
        <end position="213"/>
    </location>
</feature>
<evidence type="ECO:0000313" key="3">
    <source>
        <dbReference type="Proteomes" id="UP000048926"/>
    </source>
</evidence>
<feature type="compositionally biased region" description="Polar residues" evidence="1">
    <location>
        <begin position="93"/>
        <end position="106"/>
    </location>
</feature>
<accession>A0A0M6YB60</accession>
<feature type="compositionally biased region" description="Basic and acidic residues" evidence="1">
    <location>
        <begin position="183"/>
        <end position="193"/>
    </location>
</feature>
<reference evidence="3" key="1">
    <citation type="submission" date="2015-07" db="EMBL/GenBank/DDBJ databases">
        <authorList>
            <person name="Rodrigo-Torres Lidia"/>
            <person name="Arahal R.David."/>
        </authorList>
    </citation>
    <scope>NUCLEOTIDE SEQUENCE [LARGE SCALE GENOMIC DNA]</scope>
    <source>
        <strain evidence="3">CECT 4801</strain>
    </source>
</reference>
<evidence type="ECO:0000256" key="1">
    <source>
        <dbReference type="SAM" id="MobiDB-lite"/>
    </source>
</evidence>
<gene>
    <name evidence="2" type="ORF">LAL4801_05774</name>
</gene>
<keyword evidence="3" id="KW-1185">Reference proteome</keyword>
<dbReference type="RefSeq" id="WP_055661353.1">
    <property type="nucleotide sequence ID" value="NZ_CXST01000006.1"/>
</dbReference>
<dbReference type="AlphaFoldDB" id="A0A0M6YB60"/>
<proteinExistence type="predicted"/>
<sequence length="213" mass="21995">MMTVAEIPAPKRFFLTGVQLFQRSMGYKMLAGAFVIFGALQLISQPAGNSGLSQAANGYAPPQQTPVPLQTSPANNQGGFFNNVFGGGGQQQASAPTQSPIPAQQTTPQASIVGGVSQASPAPPQGQQTVGNVSQGNVTANQVGVSAAQPTAGTSGAPIPQSSMTLEMAPTTEYDFEQLDLTTAKEIDNERKPNSRIQTSGVPTAPAKRPVQK</sequence>